<dbReference type="EMBL" id="BOMQ01000011">
    <property type="protein sequence ID" value="GIE47357.1"/>
    <property type="molecule type" value="Genomic_DNA"/>
</dbReference>
<dbReference type="InterPro" id="IPR050834">
    <property type="entry name" value="Glycosyltransf_2"/>
</dbReference>
<sequence>MTVSVIIPTVLRSPTVTRCVRAAADSAARFHPDAEVLLVVNGPAAAAPLPPVDPRVRVVRSAAACVSAARNEGVRLARHDAVLFTDDDLVVPPRWCAEMARPLLGGGHAVAAPVRTVVTGPVTAFLHHERVFDAAPLTADTAHALVTANAGYRRDLIAGEPFDVARYPHFAEDTDLGLRIRQAGGVIHWLGAAPAPLHEVDEEPASLVRRALRQGIGTAQVFLQRRDLQYYYPSPVAAYRRCVDTSAPIARRYLEVDDPGARTVFAALGMIRRAVLLAGYLSGIGAAHDVALVQLDEDALTAGITTVFEELLAIVPAVRWDAVPVRFRPAPADAAPVDPALAATAAGLAKVLSRAAPPVPTAAAPPAASQDDLTWLARDAVVRDRVSRAGTSGTEPDEREVERAARAGGVAFGRACEIRETHRAHATRRWPGAGVPMARAAGPARGVA</sequence>
<reference evidence="2" key="1">
    <citation type="submission" date="2021-01" db="EMBL/GenBank/DDBJ databases">
        <title>Whole genome shotgun sequence of Actinoplanes nipponensis NBRC 14063.</title>
        <authorList>
            <person name="Komaki H."/>
            <person name="Tamura T."/>
        </authorList>
    </citation>
    <scope>NUCLEOTIDE SEQUENCE</scope>
    <source>
        <strain evidence="2">NBRC 14063</strain>
    </source>
</reference>
<dbReference type="PANTHER" id="PTHR43685">
    <property type="entry name" value="GLYCOSYLTRANSFERASE"/>
    <property type="match status" value="1"/>
</dbReference>
<dbReference type="InterPro" id="IPR029044">
    <property type="entry name" value="Nucleotide-diphossugar_trans"/>
</dbReference>
<feature type="domain" description="Glycosyltransferase 2-like" evidence="1">
    <location>
        <begin position="4"/>
        <end position="156"/>
    </location>
</feature>
<dbReference type="InterPro" id="IPR001173">
    <property type="entry name" value="Glyco_trans_2-like"/>
</dbReference>
<dbReference type="Gene3D" id="3.90.550.10">
    <property type="entry name" value="Spore Coat Polysaccharide Biosynthesis Protein SpsA, Chain A"/>
    <property type="match status" value="1"/>
</dbReference>
<name>A0A919JD28_9ACTN</name>
<dbReference type="Pfam" id="PF00535">
    <property type="entry name" value="Glycos_transf_2"/>
    <property type="match status" value="1"/>
</dbReference>
<dbReference type="SUPFAM" id="SSF53448">
    <property type="entry name" value="Nucleotide-diphospho-sugar transferases"/>
    <property type="match status" value="1"/>
</dbReference>
<accession>A0A919JD28</accession>
<organism evidence="2 3">
    <name type="scientific">Actinoplanes nipponensis</name>
    <dbReference type="NCBI Taxonomy" id="135950"/>
    <lineage>
        <taxon>Bacteria</taxon>
        <taxon>Bacillati</taxon>
        <taxon>Actinomycetota</taxon>
        <taxon>Actinomycetes</taxon>
        <taxon>Micromonosporales</taxon>
        <taxon>Micromonosporaceae</taxon>
        <taxon>Actinoplanes</taxon>
    </lineage>
</organism>
<dbReference type="RefSeq" id="WP_203765357.1">
    <property type="nucleotide sequence ID" value="NZ_BAAAYJ010000064.1"/>
</dbReference>
<protein>
    <recommendedName>
        <fullName evidence="1">Glycosyltransferase 2-like domain-containing protein</fullName>
    </recommendedName>
</protein>
<evidence type="ECO:0000259" key="1">
    <source>
        <dbReference type="Pfam" id="PF00535"/>
    </source>
</evidence>
<comment type="caution">
    <text evidence="2">The sequence shown here is derived from an EMBL/GenBank/DDBJ whole genome shotgun (WGS) entry which is preliminary data.</text>
</comment>
<dbReference type="PANTHER" id="PTHR43685:SF2">
    <property type="entry name" value="GLYCOSYLTRANSFERASE 2-LIKE DOMAIN-CONTAINING PROTEIN"/>
    <property type="match status" value="1"/>
</dbReference>
<keyword evidence="3" id="KW-1185">Reference proteome</keyword>
<evidence type="ECO:0000313" key="2">
    <source>
        <dbReference type="EMBL" id="GIE47357.1"/>
    </source>
</evidence>
<proteinExistence type="predicted"/>
<gene>
    <name evidence="2" type="ORF">Ani05nite_08910</name>
</gene>
<evidence type="ECO:0000313" key="3">
    <source>
        <dbReference type="Proteomes" id="UP000647172"/>
    </source>
</evidence>
<dbReference type="Proteomes" id="UP000647172">
    <property type="component" value="Unassembled WGS sequence"/>
</dbReference>
<dbReference type="AlphaFoldDB" id="A0A919JD28"/>